<organism evidence="1 2">
    <name type="scientific">Carnegiea gigantea</name>
    <dbReference type="NCBI Taxonomy" id="171969"/>
    <lineage>
        <taxon>Eukaryota</taxon>
        <taxon>Viridiplantae</taxon>
        <taxon>Streptophyta</taxon>
        <taxon>Embryophyta</taxon>
        <taxon>Tracheophyta</taxon>
        <taxon>Spermatophyta</taxon>
        <taxon>Magnoliopsida</taxon>
        <taxon>eudicotyledons</taxon>
        <taxon>Gunneridae</taxon>
        <taxon>Pentapetalae</taxon>
        <taxon>Caryophyllales</taxon>
        <taxon>Cactineae</taxon>
        <taxon>Cactaceae</taxon>
        <taxon>Cactoideae</taxon>
        <taxon>Echinocereeae</taxon>
        <taxon>Carnegiea</taxon>
    </lineage>
</organism>
<gene>
    <name evidence="1" type="ORF">Cgig2_012553</name>
</gene>
<evidence type="ECO:0000313" key="2">
    <source>
        <dbReference type="Proteomes" id="UP001153076"/>
    </source>
</evidence>
<name>A0A9Q1H0F0_9CARY</name>
<proteinExistence type="predicted"/>
<dbReference type="PANTHER" id="PTHR14194:SF104">
    <property type="entry name" value="EXPRESSED PROTEIN"/>
    <property type="match status" value="1"/>
</dbReference>
<dbReference type="Gene3D" id="3.40.50.720">
    <property type="entry name" value="NAD(P)-binding Rossmann-like Domain"/>
    <property type="match status" value="1"/>
</dbReference>
<accession>A0A9Q1H0F0</accession>
<sequence>MLKKREHWCPAFSKDYFFAGILSSQRVESTNRSISWRLQATTAMCKFYESFLDVVAEWRSEENGNNYDCWDGRPKTCFANVSILNHATEVYVAELYHIFQKEYKKGTTCAQEKVQKTNSCVLYKVWRNNVDEAFLDKPGGNRELIVGKDDELLQTEYKLIPRAEVCIQALLYEEAKSKAFDLASRPEGVGTPTIDFRALFAQVTALGMSEPELNLTHFNVCNYDSWPVSHKCSLALGLVSLHTPVIRELNLGVVAGLRLGMTYAPRTIIVRERDITTHHLKWKLKIQHTC</sequence>
<dbReference type="EMBL" id="JAKOGI010001083">
    <property type="protein sequence ID" value="KAJ8427853.1"/>
    <property type="molecule type" value="Genomic_DNA"/>
</dbReference>
<keyword evidence="2" id="KW-1185">Reference proteome</keyword>
<evidence type="ECO:0000313" key="1">
    <source>
        <dbReference type="EMBL" id="KAJ8427853.1"/>
    </source>
</evidence>
<dbReference type="GO" id="GO:0016491">
    <property type="term" value="F:oxidoreductase activity"/>
    <property type="evidence" value="ECO:0007669"/>
    <property type="project" value="InterPro"/>
</dbReference>
<protein>
    <recommendedName>
        <fullName evidence="3">Protein FAR1-RELATED SEQUENCE</fullName>
    </recommendedName>
</protein>
<dbReference type="Proteomes" id="UP001153076">
    <property type="component" value="Unassembled WGS sequence"/>
</dbReference>
<dbReference type="InterPro" id="IPR044163">
    <property type="entry name" value="SARED1-like"/>
</dbReference>
<dbReference type="OrthoDB" id="419598at2759"/>
<dbReference type="GO" id="GO:0009507">
    <property type="term" value="C:chloroplast"/>
    <property type="evidence" value="ECO:0007669"/>
    <property type="project" value="TreeGrafter"/>
</dbReference>
<comment type="caution">
    <text evidence="1">The sequence shown here is derived from an EMBL/GenBank/DDBJ whole genome shotgun (WGS) entry which is preliminary data.</text>
</comment>
<evidence type="ECO:0008006" key="3">
    <source>
        <dbReference type="Google" id="ProtNLM"/>
    </source>
</evidence>
<reference evidence="1" key="1">
    <citation type="submission" date="2022-04" db="EMBL/GenBank/DDBJ databases">
        <title>Carnegiea gigantea Genome sequencing and assembly v2.</title>
        <authorList>
            <person name="Copetti D."/>
            <person name="Sanderson M.J."/>
            <person name="Burquez A."/>
            <person name="Wojciechowski M.F."/>
        </authorList>
    </citation>
    <scope>NUCLEOTIDE SEQUENCE</scope>
    <source>
        <strain evidence="1">SGP5-SGP5p</strain>
        <tissue evidence="1">Aerial part</tissue>
    </source>
</reference>
<dbReference type="AlphaFoldDB" id="A0A9Q1H0F0"/>
<dbReference type="PANTHER" id="PTHR14194">
    <property type="entry name" value="NITROGEN METABOLIC REGULATION PROTEIN NMR-RELATED"/>
    <property type="match status" value="1"/>
</dbReference>